<dbReference type="Proteomes" id="UP000319375">
    <property type="component" value="Unassembled WGS sequence"/>
</dbReference>
<organism evidence="6 7">
    <name type="scientific">Tsukamurella conjunctivitidis</name>
    <dbReference type="NCBI Taxonomy" id="2592068"/>
    <lineage>
        <taxon>Bacteria</taxon>
        <taxon>Bacillati</taxon>
        <taxon>Actinomycetota</taxon>
        <taxon>Actinomycetes</taxon>
        <taxon>Mycobacteriales</taxon>
        <taxon>Tsukamurellaceae</taxon>
        <taxon>Tsukamurella</taxon>
    </lineage>
</organism>
<dbReference type="Pfam" id="PF00126">
    <property type="entry name" value="HTH_1"/>
    <property type="match status" value="1"/>
</dbReference>
<dbReference type="PANTHER" id="PTHR30126:SF39">
    <property type="entry name" value="HTH-TYPE TRANSCRIPTIONAL REGULATOR CYSL"/>
    <property type="match status" value="1"/>
</dbReference>
<accession>A0A5C5S3V4</accession>
<proteinExistence type="inferred from homology"/>
<dbReference type="PANTHER" id="PTHR30126">
    <property type="entry name" value="HTH-TYPE TRANSCRIPTIONAL REGULATOR"/>
    <property type="match status" value="1"/>
</dbReference>
<dbReference type="GO" id="GO:0003700">
    <property type="term" value="F:DNA-binding transcription factor activity"/>
    <property type="evidence" value="ECO:0007669"/>
    <property type="project" value="InterPro"/>
</dbReference>
<dbReference type="InterPro" id="IPR000847">
    <property type="entry name" value="LysR_HTH_N"/>
</dbReference>
<evidence type="ECO:0000313" key="6">
    <source>
        <dbReference type="EMBL" id="TWS29440.1"/>
    </source>
</evidence>
<evidence type="ECO:0000256" key="3">
    <source>
        <dbReference type="ARBA" id="ARBA00023163"/>
    </source>
</evidence>
<dbReference type="AlphaFoldDB" id="A0A5C5S3V4"/>
<dbReference type="InterPro" id="IPR036388">
    <property type="entry name" value="WH-like_DNA-bd_sf"/>
</dbReference>
<dbReference type="Gene3D" id="1.10.10.10">
    <property type="entry name" value="Winged helix-like DNA-binding domain superfamily/Winged helix DNA-binding domain"/>
    <property type="match status" value="1"/>
</dbReference>
<gene>
    <name evidence="6" type="ORF">FK530_07845</name>
</gene>
<keyword evidence="7" id="KW-1185">Reference proteome</keyword>
<evidence type="ECO:0000259" key="5">
    <source>
        <dbReference type="PROSITE" id="PS50931"/>
    </source>
</evidence>
<feature type="domain" description="HTH lysR-type" evidence="5">
    <location>
        <begin position="66"/>
        <end position="122"/>
    </location>
</feature>
<keyword evidence="3" id="KW-0804">Transcription</keyword>
<keyword evidence="2" id="KW-0805">Transcription regulation</keyword>
<comment type="caution">
    <text evidence="6">The sequence shown here is derived from an EMBL/GenBank/DDBJ whole genome shotgun (WGS) entry which is preliminary data.</text>
</comment>
<feature type="region of interest" description="Disordered" evidence="4">
    <location>
        <begin position="23"/>
        <end position="43"/>
    </location>
</feature>
<dbReference type="GO" id="GO:0000976">
    <property type="term" value="F:transcription cis-regulatory region binding"/>
    <property type="evidence" value="ECO:0007669"/>
    <property type="project" value="TreeGrafter"/>
</dbReference>
<reference evidence="6 7" key="1">
    <citation type="submission" date="2019-06" db="EMBL/GenBank/DDBJ databases">
        <title>Tsukamurella conjunctivitidis sp. nov., Tsukamurella assacharolytica sp. nov. and Tsukamurella sputae sp. nov. isolated from patients with conjunctivitis, bacteraemia (lymphoma) and respiratory infection (sputum) in Hong Kong.</title>
        <authorList>
            <person name="Teng J.L.L."/>
            <person name="Lee H.H."/>
            <person name="Fong J.Y.H."/>
            <person name="Fok K.M.N."/>
            <person name="Lau S.K.P."/>
            <person name="Woo P.C.Y."/>
        </authorList>
    </citation>
    <scope>NUCLEOTIDE SEQUENCE [LARGE SCALE GENOMIC DNA]</scope>
    <source>
        <strain evidence="6 7">HKU72</strain>
    </source>
</reference>
<name>A0A5C5S3V4_9ACTN</name>
<dbReference type="SUPFAM" id="SSF46785">
    <property type="entry name" value="Winged helix' DNA-binding domain"/>
    <property type="match status" value="1"/>
</dbReference>
<comment type="similarity">
    <text evidence="1">Belongs to the LysR transcriptional regulatory family.</text>
</comment>
<dbReference type="InterPro" id="IPR036390">
    <property type="entry name" value="WH_DNA-bd_sf"/>
</dbReference>
<sequence>MRRSERRDGMELCGFGMSSIARRSERGTVGPSRSPASAGAPNIPVPFRHVVSRHVGARGYRPDMSDIERFRVVATLARTHSMNLAARAHGIAQSTVTRYVAVTERSLGFAVFERGPRGTSPTPAGLPALAIIERIVADIDELNALSGTAQRSVTISRTAEIGLPDHLEGKVTRWNREHELQIQQVLVDDPVAALRSGESDLAVALVTGPRLEGFEAVPVRVWSRGRRVELLNRPDVRSQARAVVDHLS</sequence>
<evidence type="ECO:0000256" key="4">
    <source>
        <dbReference type="SAM" id="MobiDB-lite"/>
    </source>
</evidence>
<dbReference type="PROSITE" id="PS50931">
    <property type="entry name" value="HTH_LYSR"/>
    <property type="match status" value="1"/>
</dbReference>
<evidence type="ECO:0000256" key="2">
    <source>
        <dbReference type="ARBA" id="ARBA00023015"/>
    </source>
</evidence>
<dbReference type="EMBL" id="VIGX01000003">
    <property type="protein sequence ID" value="TWS29440.1"/>
    <property type="molecule type" value="Genomic_DNA"/>
</dbReference>
<protein>
    <submittedName>
        <fullName evidence="6">LysR family transcriptional regulator</fullName>
    </submittedName>
</protein>
<evidence type="ECO:0000313" key="7">
    <source>
        <dbReference type="Proteomes" id="UP000319375"/>
    </source>
</evidence>
<evidence type="ECO:0000256" key="1">
    <source>
        <dbReference type="ARBA" id="ARBA00009437"/>
    </source>
</evidence>